<dbReference type="Pfam" id="PF11136">
    <property type="entry name" value="DUF2889"/>
    <property type="match status" value="1"/>
</dbReference>
<dbReference type="AlphaFoldDB" id="A0A3P3ZRT0"/>
<evidence type="ECO:0008006" key="3">
    <source>
        <dbReference type="Google" id="ProtNLM"/>
    </source>
</evidence>
<dbReference type="EMBL" id="UOYP01000689">
    <property type="protein sequence ID" value="VAY89611.1"/>
    <property type="molecule type" value="Genomic_DNA"/>
</dbReference>
<gene>
    <name evidence="2" type="ORF">CARN8_7190002</name>
</gene>
<evidence type="ECO:0000313" key="2">
    <source>
        <dbReference type="EMBL" id="VAY89611.1"/>
    </source>
</evidence>
<reference evidence="2" key="1">
    <citation type="submission" date="2018-10" db="EMBL/GenBank/DDBJ databases">
        <authorList>
            <person name="Plewniak F."/>
        </authorList>
    </citation>
    <scope>NUCLEOTIDE SEQUENCE</scope>
</reference>
<accession>A0A3P3ZRT0</accession>
<organism evidence="2">
    <name type="scientific">mine drainage metagenome</name>
    <dbReference type="NCBI Taxonomy" id="410659"/>
    <lineage>
        <taxon>unclassified sequences</taxon>
        <taxon>metagenomes</taxon>
        <taxon>ecological metagenomes</taxon>
    </lineage>
</organism>
<name>A0A3P3ZRT0_9ZZZZ</name>
<sequence>MALRSCRDGFERGLIVLIKSAPGAQQFVIGQRRLGNGLNSGWYVVGHSQICGREAPGNKPKKQEEKANQKTGQDGNLMGNAEQRHHYAGIFSEKGGAMKDEQEQRQLLHRRVIEVNGYARPDGWYDVEGVLRDVKGHDVDMTEGCLPAGTPIHDMFLRLTVDDALMICEAEARMTSRPYPGTCEKIVPEYSSLKGVTIAPGFTRIVRNRLGGIHGCTHLTELVGVVATVAFQTRYGTLSPEMKERPPHLDGCHALASTGEVVARFYPHWSRAGVE</sequence>
<dbReference type="InterPro" id="IPR021312">
    <property type="entry name" value="DUF2889"/>
</dbReference>
<protein>
    <recommendedName>
        <fullName evidence="3">DUF2889 domain-containing protein</fullName>
    </recommendedName>
</protein>
<evidence type="ECO:0000256" key="1">
    <source>
        <dbReference type="SAM" id="MobiDB-lite"/>
    </source>
</evidence>
<feature type="region of interest" description="Disordered" evidence="1">
    <location>
        <begin position="53"/>
        <end position="79"/>
    </location>
</feature>
<proteinExistence type="predicted"/>